<evidence type="ECO:0000313" key="2">
    <source>
        <dbReference type="EMBL" id="KAG5611761.1"/>
    </source>
</evidence>
<keyword evidence="3" id="KW-1185">Reference proteome</keyword>
<dbReference type="Proteomes" id="UP000824120">
    <property type="component" value="Chromosome 4"/>
</dbReference>
<evidence type="ECO:0000313" key="3">
    <source>
        <dbReference type="Proteomes" id="UP000824120"/>
    </source>
</evidence>
<accession>A0A9J5ZFR5</accession>
<comment type="caution">
    <text evidence="2">The sequence shown here is derived from an EMBL/GenBank/DDBJ whole genome shotgun (WGS) entry which is preliminary data.</text>
</comment>
<reference evidence="2 3" key="1">
    <citation type="submission" date="2020-09" db="EMBL/GenBank/DDBJ databases">
        <title>De no assembly of potato wild relative species, Solanum commersonii.</title>
        <authorList>
            <person name="Cho K."/>
        </authorList>
    </citation>
    <scope>NUCLEOTIDE SEQUENCE [LARGE SCALE GENOMIC DNA]</scope>
    <source>
        <strain evidence="2">LZ3.2</strain>
        <tissue evidence="2">Leaf</tissue>
    </source>
</reference>
<protein>
    <submittedName>
        <fullName evidence="2">Uncharacterized protein</fullName>
    </submittedName>
</protein>
<sequence>MNVHMVFSILSEMKKGNNATNFEKKRFSLEYKSVNEWSDKPTYSSCIEELKEHLEELHKEFDQLKTEYEKLASFVNYVKTIPDEN</sequence>
<proteinExistence type="predicted"/>
<keyword evidence="1" id="KW-0175">Coiled coil</keyword>
<dbReference type="AlphaFoldDB" id="A0A9J5ZFR5"/>
<evidence type="ECO:0000256" key="1">
    <source>
        <dbReference type="SAM" id="Coils"/>
    </source>
</evidence>
<name>A0A9J5ZFR5_SOLCO</name>
<dbReference type="EMBL" id="JACXVP010000004">
    <property type="protein sequence ID" value="KAG5611761.1"/>
    <property type="molecule type" value="Genomic_DNA"/>
</dbReference>
<organism evidence="2 3">
    <name type="scientific">Solanum commersonii</name>
    <name type="common">Commerson's wild potato</name>
    <name type="synonym">Commerson's nightshade</name>
    <dbReference type="NCBI Taxonomy" id="4109"/>
    <lineage>
        <taxon>Eukaryota</taxon>
        <taxon>Viridiplantae</taxon>
        <taxon>Streptophyta</taxon>
        <taxon>Embryophyta</taxon>
        <taxon>Tracheophyta</taxon>
        <taxon>Spermatophyta</taxon>
        <taxon>Magnoliopsida</taxon>
        <taxon>eudicotyledons</taxon>
        <taxon>Gunneridae</taxon>
        <taxon>Pentapetalae</taxon>
        <taxon>asterids</taxon>
        <taxon>lamiids</taxon>
        <taxon>Solanales</taxon>
        <taxon>Solanaceae</taxon>
        <taxon>Solanoideae</taxon>
        <taxon>Solaneae</taxon>
        <taxon>Solanum</taxon>
    </lineage>
</organism>
<gene>
    <name evidence="2" type="ORF">H5410_023042</name>
</gene>
<feature type="coiled-coil region" evidence="1">
    <location>
        <begin position="47"/>
        <end position="74"/>
    </location>
</feature>